<dbReference type="Pfam" id="PF07813">
    <property type="entry name" value="LTXXQ"/>
    <property type="match status" value="1"/>
</dbReference>
<accession>A0A4S3MMD4</accession>
<evidence type="ECO:0000313" key="2">
    <source>
        <dbReference type="Proteomes" id="UP000309450"/>
    </source>
</evidence>
<dbReference type="AlphaFoldDB" id="A0A4S3MMD4"/>
<dbReference type="Gene3D" id="1.20.120.1490">
    <property type="match status" value="1"/>
</dbReference>
<evidence type="ECO:0000313" key="1">
    <source>
        <dbReference type="EMBL" id="THD83580.1"/>
    </source>
</evidence>
<comment type="caution">
    <text evidence="1">The sequence shown here is derived from an EMBL/GenBank/DDBJ whole genome shotgun (WGS) entry which is preliminary data.</text>
</comment>
<gene>
    <name evidence="1" type="ORF">E7811_09880</name>
</gene>
<organism evidence="1 2">
    <name type="scientific">Aliigemmobacter aestuarii</name>
    <dbReference type="NCBI Taxonomy" id="1445661"/>
    <lineage>
        <taxon>Bacteria</taxon>
        <taxon>Pseudomonadati</taxon>
        <taxon>Pseudomonadota</taxon>
        <taxon>Alphaproteobacteria</taxon>
        <taxon>Rhodobacterales</taxon>
        <taxon>Paracoccaceae</taxon>
        <taxon>Aliigemmobacter</taxon>
    </lineage>
</organism>
<protein>
    <recommendedName>
        <fullName evidence="3">Periplasmic heavy metal sensor</fullName>
    </recommendedName>
</protein>
<keyword evidence="2" id="KW-1185">Reference proteome</keyword>
<sequence length="119" mass="13271">MMTPQEKGLSAPVIAITQVLAKNADALNLNDDQRADLAAWLEVMPKKRGAFEDEIATLRAEMRLAIAGGKPEEERRALAQKIGEMEIELIMMRSNCVDHWRSVLTPDQFAELLRLAGVQ</sequence>
<evidence type="ECO:0008006" key="3">
    <source>
        <dbReference type="Google" id="ProtNLM"/>
    </source>
</evidence>
<proteinExistence type="predicted"/>
<dbReference type="Proteomes" id="UP000309450">
    <property type="component" value="Unassembled WGS sequence"/>
</dbReference>
<dbReference type="InterPro" id="IPR012899">
    <property type="entry name" value="LTXXQ"/>
</dbReference>
<dbReference type="EMBL" id="SSND01000002">
    <property type="protein sequence ID" value="THD83580.1"/>
    <property type="molecule type" value="Genomic_DNA"/>
</dbReference>
<name>A0A4S3MMD4_9RHOB</name>
<reference evidence="1 2" key="1">
    <citation type="submission" date="2019-04" db="EMBL/GenBank/DDBJ databases">
        <title>Draft genome sequence of Gemmobacter aestuarii sp. nov.</title>
        <authorList>
            <person name="Hameed A."/>
            <person name="Lin S.-Y."/>
            <person name="Shahina M."/>
            <person name="Lai W.-A."/>
            <person name="Young C.-C."/>
        </authorList>
    </citation>
    <scope>NUCLEOTIDE SEQUENCE [LARGE SCALE GENOMIC DNA]</scope>
    <source>
        <strain evidence="1 2">CC-PW-75</strain>
    </source>
</reference>